<proteinExistence type="predicted"/>
<dbReference type="EMBL" id="JAPZBT010000003">
    <property type="protein sequence ID" value="KAJ5365169.1"/>
    <property type="molecule type" value="Genomic_DNA"/>
</dbReference>
<name>A0A9W9V2D1_9EURO</name>
<dbReference type="AlphaFoldDB" id="A0A9W9V2D1"/>
<reference evidence="1" key="1">
    <citation type="submission" date="2022-12" db="EMBL/GenBank/DDBJ databases">
        <authorList>
            <person name="Petersen C."/>
        </authorList>
    </citation>
    <scope>NUCLEOTIDE SEQUENCE</scope>
    <source>
        <strain evidence="1">IBT 3081</strain>
    </source>
</reference>
<evidence type="ECO:0000313" key="2">
    <source>
        <dbReference type="Proteomes" id="UP001147752"/>
    </source>
</evidence>
<dbReference type="RefSeq" id="XP_056576636.1">
    <property type="nucleotide sequence ID" value="XM_056725785.1"/>
</dbReference>
<gene>
    <name evidence="1" type="ORF">N7517_008055</name>
</gene>
<sequence length="87" mass="10123">MSLFIWVHYQAFKLKVYNSREQTRTPQLTKKQSAIGTLQYILAHFFDTQEIDFEGPRRRSYPTPSFTVQETNNSLDIGITSGQTFDS</sequence>
<reference evidence="1" key="2">
    <citation type="journal article" date="2023" name="IMA Fungus">
        <title>Comparative genomic study of the Penicillium genus elucidates a diverse pangenome and 15 lateral gene transfer events.</title>
        <authorList>
            <person name="Petersen C."/>
            <person name="Sorensen T."/>
            <person name="Nielsen M.R."/>
            <person name="Sondergaard T.E."/>
            <person name="Sorensen J.L."/>
            <person name="Fitzpatrick D.A."/>
            <person name="Frisvad J.C."/>
            <person name="Nielsen K.L."/>
        </authorList>
    </citation>
    <scope>NUCLEOTIDE SEQUENCE</scope>
    <source>
        <strain evidence="1">IBT 3081</strain>
    </source>
</reference>
<keyword evidence="2" id="KW-1185">Reference proteome</keyword>
<dbReference type="Proteomes" id="UP001147752">
    <property type="component" value="Unassembled WGS sequence"/>
</dbReference>
<accession>A0A9W9V2D1</accession>
<protein>
    <submittedName>
        <fullName evidence="1">Uncharacterized protein</fullName>
    </submittedName>
</protein>
<dbReference type="GeneID" id="81464968"/>
<comment type="caution">
    <text evidence="1">The sequence shown here is derived from an EMBL/GenBank/DDBJ whole genome shotgun (WGS) entry which is preliminary data.</text>
</comment>
<organism evidence="1 2">
    <name type="scientific">Penicillium concentricum</name>
    <dbReference type="NCBI Taxonomy" id="293559"/>
    <lineage>
        <taxon>Eukaryota</taxon>
        <taxon>Fungi</taxon>
        <taxon>Dikarya</taxon>
        <taxon>Ascomycota</taxon>
        <taxon>Pezizomycotina</taxon>
        <taxon>Eurotiomycetes</taxon>
        <taxon>Eurotiomycetidae</taxon>
        <taxon>Eurotiales</taxon>
        <taxon>Aspergillaceae</taxon>
        <taxon>Penicillium</taxon>
    </lineage>
</organism>
<evidence type="ECO:0000313" key="1">
    <source>
        <dbReference type="EMBL" id="KAJ5365169.1"/>
    </source>
</evidence>